<keyword evidence="5 6" id="KW-0472">Membrane</keyword>
<feature type="transmembrane region" description="Helical" evidence="6">
    <location>
        <begin position="43"/>
        <end position="62"/>
    </location>
</feature>
<keyword evidence="3 6" id="KW-0812">Transmembrane</keyword>
<reference evidence="8 10" key="1">
    <citation type="journal article" date="2015" name="Genome Announc.">
        <title>Draft Genome of the Euendolithic (true boring) Cyanobacterium Mastigocoleus testarum strain BC008.</title>
        <authorList>
            <person name="Guida B.S."/>
            <person name="Garcia-Pichel F."/>
        </authorList>
    </citation>
    <scope>NUCLEOTIDE SEQUENCE [LARGE SCALE GENOMIC DNA]</scope>
    <source>
        <strain evidence="8 10">BC008</strain>
    </source>
</reference>
<evidence type="ECO:0000259" key="7">
    <source>
        <dbReference type="Pfam" id="PF09335"/>
    </source>
</evidence>
<comment type="similarity">
    <text evidence="6">Belongs to the TVP38/TMEM64 family.</text>
</comment>
<protein>
    <recommendedName>
        <fullName evidence="6">TVP38/TMEM64 family membrane protein</fullName>
    </recommendedName>
</protein>
<accession>A0A0V7ZR36</accession>
<comment type="caution">
    <text evidence="8">The sequence shown here is derived from an EMBL/GenBank/DDBJ whole genome shotgun (WGS) entry which is preliminary data.</text>
</comment>
<gene>
    <name evidence="8" type="ORF">BC008_27135</name>
    <name evidence="9" type="ORF">BC008_36740</name>
</gene>
<evidence type="ECO:0000256" key="6">
    <source>
        <dbReference type="RuleBase" id="RU366058"/>
    </source>
</evidence>
<dbReference type="PANTHER" id="PTHR12677:SF59">
    <property type="entry name" value="GOLGI APPARATUS MEMBRANE PROTEIN TVP38-RELATED"/>
    <property type="match status" value="1"/>
</dbReference>
<feature type="transmembrane region" description="Helical" evidence="6">
    <location>
        <begin position="74"/>
        <end position="98"/>
    </location>
</feature>
<keyword evidence="10" id="KW-1185">Reference proteome</keyword>
<feature type="domain" description="VTT" evidence="7">
    <location>
        <begin position="62"/>
        <end position="180"/>
    </location>
</feature>
<evidence type="ECO:0000256" key="3">
    <source>
        <dbReference type="ARBA" id="ARBA00022692"/>
    </source>
</evidence>
<organism evidence="8 10">
    <name type="scientific">Mastigocoleus testarum BC008</name>
    <dbReference type="NCBI Taxonomy" id="371196"/>
    <lineage>
        <taxon>Bacteria</taxon>
        <taxon>Bacillati</taxon>
        <taxon>Cyanobacteriota</taxon>
        <taxon>Cyanophyceae</taxon>
        <taxon>Nostocales</taxon>
        <taxon>Hapalosiphonaceae</taxon>
        <taxon>Mastigocoleus</taxon>
    </lineage>
</organism>
<proteinExistence type="inferred from homology"/>
<evidence type="ECO:0000313" key="9">
    <source>
        <dbReference type="EMBL" id="KST70275.1"/>
    </source>
</evidence>
<dbReference type="PANTHER" id="PTHR12677">
    <property type="entry name" value="GOLGI APPARATUS MEMBRANE PROTEIN TVP38-RELATED"/>
    <property type="match status" value="1"/>
</dbReference>
<dbReference type="InterPro" id="IPR032816">
    <property type="entry name" value="VTT_dom"/>
</dbReference>
<feature type="transmembrane region" description="Helical" evidence="6">
    <location>
        <begin position="159"/>
        <end position="182"/>
    </location>
</feature>
<comment type="subcellular location">
    <subcellularLocation>
        <location evidence="1 6">Cell membrane</location>
        <topology evidence="1 6">Multi-pass membrane protein</topology>
    </subcellularLocation>
</comment>
<evidence type="ECO:0000313" key="8">
    <source>
        <dbReference type="EMBL" id="KST66906.1"/>
    </source>
</evidence>
<dbReference type="AlphaFoldDB" id="A0A0V7ZR36"/>
<evidence type="ECO:0000256" key="1">
    <source>
        <dbReference type="ARBA" id="ARBA00004651"/>
    </source>
</evidence>
<dbReference type="EMBL" id="LMTZ01000002">
    <property type="protein sequence ID" value="KST70275.1"/>
    <property type="molecule type" value="Genomic_DNA"/>
</dbReference>
<name>A0A0V7ZR36_9CYAN</name>
<dbReference type="GO" id="GO:0005886">
    <property type="term" value="C:plasma membrane"/>
    <property type="evidence" value="ECO:0007669"/>
    <property type="project" value="UniProtKB-SubCell"/>
</dbReference>
<evidence type="ECO:0000256" key="4">
    <source>
        <dbReference type="ARBA" id="ARBA00022989"/>
    </source>
</evidence>
<evidence type="ECO:0000256" key="2">
    <source>
        <dbReference type="ARBA" id="ARBA00022475"/>
    </source>
</evidence>
<evidence type="ECO:0000256" key="5">
    <source>
        <dbReference type="ARBA" id="ARBA00023136"/>
    </source>
</evidence>
<dbReference type="InterPro" id="IPR015414">
    <property type="entry name" value="TMEM64"/>
</dbReference>
<feature type="transmembrane region" description="Helical" evidence="6">
    <location>
        <begin position="188"/>
        <end position="207"/>
    </location>
</feature>
<feature type="transmembrane region" description="Helical" evidence="6">
    <location>
        <begin position="12"/>
        <end position="31"/>
    </location>
</feature>
<dbReference type="RefSeq" id="WP_027844810.1">
    <property type="nucleotide sequence ID" value="NZ_LMTZ01000002.1"/>
</dbReference>
<keyword evidence="4 6" id="KW-1133">Transmembrane helix</keyword>
<dbReference type="EMBL" id="LMTZ01000093">
    <property type="protein sequence ID" value="KST66906.1"/>
    <property type="molecule type" value="Genomic_DNA"/>
</dbReference>
<sequence length="222" mass="24176">MNKRTVFKILKFILIVLLVVLGIWLLNTYGMEQVQAKVKLLGVWAPLGIFALRFVSVVIPALPSSAYSLLAGSLFGFTTGVAVVSFADIISCSISFYLSRRYGRDVVAKLVGDRFMTRVDELSQRHLERNFFLMTAFLMTGLFDFVCYAVGLTKASPKLFIPALVIGVSISNATIVAVGAGVSGGSTWLLILAMIGAFVLAIVTGIVQRKQQEKSLKVSDKE</sequence>
<dbReference type="Proteomes" id="UP000053372">
    <property type="component" value="Unassembled WGS sequence"/>
</dbReference>
<dbReference type="Pfam" id="PF09335">
    <property type="entry name" value="VTT_dom"/>
    <property type="match status" value="1"/>
</dbReference>
<feature type="transmembrane region" description="Helical" evidence="6">
    <location>
        <begin position="131"/>
        <end position="152"/>
    </location>
</feature>
<evidence type="ECO:0000313" key="10">
    <source>
        <dbReference type="Proteomes" id="UP000053372"/>
    </source>
</evidence>
<keyword evidence="2 6" id="KW-1003">Cell membrane</keyword>